<sequence>MAGDFTAPRRSIDNTEQLQTQPSMFDEPSIANASQLRPHPNTPGNMQRLEIVRHQTPSSRRHRRRRPPTHPSINRRHRKDLASTPPPPPPYLVPITQGHPERPYTPSAVLNKLLLSFFGLRIVHALLPRSHHPTQTTPSLARLCDADSRAKLLSIYFPPIPTKRPKDAEIYYPCARLGSPGRFEGAPRMTRRERWMSNRSTRRLRQDNHASRSTSERCRFHSPRSTIF</sequence>
<organism evidence="2 3">
    <name type="scientific">Immersiella caudata</name>
    <dbReference type="NCBI Taxonomy" id="314043"/>
    <lineage>
        <taxon>Eukaryota</taxon>
        <taxon>Fungi</taxon>
        <taxon>Dikarya</taxon>
        <taxon>Ascomycota</taxon>
        <taxon>Pezizomycotina</taxon>
        <taxon>Sordariomycetes</taxon>
        <taxon>Sordariomycetidae</taxon>
        <taxon>Sordariales</taxon>
        <taxon>Lasiosphaeriaceae</taxon>
        <taxon>Immersiella</taxon>
    </lineage>
</organism>
<evidence type="ECO:0000313" key="2">
    <source>
        <dbReference type="EMBL" id="KAK0616404.1"/>
    </source>
</evidence>
<feature type="region of interest" description="Disordered" evidence="1">
    <location>
        <begin position="1"/>
        <end position="99"/>
    </location>
</feature>
<feature type="compositionally biased region" description="Basic and acidic residues" evidence="1">
    <location>
        <begin position="204"/>
        <end position="219"/>
    </location>
</feature>
<comment type="caution">
    <text evidence="2">The sequence shown here is derived from an EMBL/GenBank/DDBJ whole genome shotgun (WGS) entry which is preliminary data.</text>
</comment>
<dbReference type="Proteomes" id="UP001175000">
    <property type="component" value="Unassembled WGS sequence"/>
</dbReference>
<gene>
    <name evidence="2" type="ORF">B0T14DRAFT_246055</name>
</gene>
<feature type="region of interest" description="Disordered" evidence="1">
    <location>
        <begin position="194"/>
        <end position="228"/>
    </location>
</feature>
<reference evidence="2" key="1">
    <citation type="submission" date="2023-06" db="EMBL/GenBank/DDBJ databases">
        <title>Genome-scale phylogeny and comparative genomics of the fungal order Sordariales.</title>
        <authorList>
            <consortium name="Lawrence Berkeley National Laboratory"/>
            <person name="Hensen N."/>
            <person name="Bonometti L."/>
            <person name="Westerberg I."/>
            <person name="Brannstrom I.O."/>
            <person name="Guillou S."/>
            <person name="Cros-Aarteil S."/>
            <person name="Calhoun S."/>
            <person name="Haridas S."/>
            <person name="Kuo A."/>
            <person name="Mondo S."/>
            <person name="Pangilinan J."/>
            <person name="Riley R."/>
            <person name="Labutti K."/>
            <person name="Andreopoulos B."/>
            <person name="Lipzen A."/>
            <person name="Chen C."/>
            <person name="Yanf M."/>
            <person name="Daum C."/>
            <person name="Ng V."/>
            <person name="Clum A."/>
            <person name="Steindorff A."/>
            <person name="Ohm R."/>
            <person name="Martin F."/>
            <person name="Silar P."/>
            <person name="Natvig D."/>
            <person name="Lalanne C."/>
            <person name="Gautier V."/>
            <person name="Ament-Velasquez S.L."/>
            <person name="Kruys A."/>
            <person name="Hutchinson M.I."/>
            <person name="Powell A.J."/>
            <person name="Barry K."/>
            <person name="Miller A.N."/>
            <person name="Grigoriev I.V."/>
            <person name="Debuchy R."/>
            <person name="Gladieux P."/>
            <person name="Thoren M.H."/>
            <person name="Johannesson H."/>
        </authorList>
    </citation>
    <scope>NUCLEOTIDE SEQUENCE</scope>
    <source>
        <strain evidence="2">CBS 606.72</strain>
    </source>
</reference>
<dbReference type="EMBL" id="JAULSU010000005">
    <property type="protein sequence ID" value="KAK0616404.1"/>
    <property type="molecule type" value="Genomic_DNA"/>
</dbReference>
<keyword evidence="3" id="KW-1185">Reference proteome</keyword>
<proteinExistence type="predicted"/>
<feature type="compositionally biased region" description="Basic residues" evidence="1">
    <location>
        <begin position="59"/>
        <end position="79"/>
    </location>
</feature>
<evidence type="ECO:0000256" key="1">
    <source>
        <dbReference type="SAM" id="MobiDB-lite"/>
    </source>
</evidence>
<evidence type="ECO:0000313" key="3">
    <source>
        <dbReference type="Proteomes" id="UP001175000"/>
    </source>
</evidence>
<name>A0AA39WJ70_9PEZI</name>
<protein>
    <submittedName>
        <fullName evidence="2">Uncharacterized protein</fullName>
    </submittedName>
</protein>
<feature type="compositionally biased region" description="Polar residues" evidence="1">
    <location>
        <begin position="14"/>
        <end position="23"/>
    </location>
</feature>
<dbReference type="AlphaFoldDB" id="A0AA39WJ70"/>
<accession>A0AA39WJ70</accession>